<protein>
    <submittedName>
        <fullName evidence="2">Phage virion morphogenesis protein</fullName>
    </submittedName>
</protein>
<sequence length="153" mass="17700">MPLQNIENGKEFSNEMKESFRKFEDLVGRRLPEKVEVELEKVIIESFDNEKYKDKGTSKWDDRKEEDPGRKLLIGKGSGKLRRSIEVSHTKTTIKASTDVVYAPVHNEGLRAGRGRGFNMPQRQFMPKPGEANDELDAKVEKWLDNEMDKIFD</sequence>
<feature type="region of interest" description="Disordered" evidence="1">
    <location>
        <begin position="53"/>
        <end position="75"/>
    </location>
</feature>
<dbReference type="Pfam" id="PF05069">
    <property type="entry name" value="Phage_tail_S"/>
    <property type="match status" value="1"/>
</dbReference>
<feature type="compositionally biased region" description="Basic and acidic residues" evidence="1">
    <location>
        <begin position="53"/>
        <end position="70"/>
    </location>
</feature>
<dbReference type="InterPro" id="IPR006522">
    <property type="entry name" value="Phage_virion_morphogenesis"/>
</dbReference>
<evidence type="ECO:0000313" key="3">
    <source>
        <dbReference type="Proteomes" id="UP001597112"/>
    </source>
</evidence>
<name>A0ABW3JUT4_9BACT</name>
<gene>
    <name evidence="2" type="ORF">ACFQ21_00195</name>
</gene>
<comment type="caution">
    <text evidence="2">The sequence shown here is derived from an EMBL/GenBank/DDBJ whole genome shotgun (WGS) entry which is preliminary data.</text>
</comment>
<organism evidence="2 3">
    <name type="scientific">Ohtaekwangia kribbensis</name>
    <dbReference type="NCBI Taxonomy" id="688913"/>
    <lineage>
        <taxon>Bacteria</taxon>
        <taxon>Pseudomonadati</taxon>
        <taxon>Bacteroidota</taxon>
        <taxon>Cytophagia</taxon>
        <taxon>Cytophagales</taxon>
        <taxon>Fulvivirgaceae</taxon>
        <taxon>Ohtaekwangia</taxon>
    </lineage>
</organism>
<accession>A0ABW3JUT4</accession>
<evidence type="ECO:0000313" key="2">
    <source>
        <dbReference type="EMBL" id="MFD0997697.1"/>
    </source>
</evidence>
<keyword evidence="3" id="KW-1185">Reference proteome</keyword>
<reference evidence="3" key="1">
    <citation type="journal article" date="2019" name="Int. J. Syst. Evol. Microbiol.">
        <title>The Global Catalogue of Microorganisms (GCM) 10K type strain sequencing project: providing services to taxonomists for standard genome sequencing and annotation.</title>
        <authorList>
            <consortium name="The Broad Institute Genomics Platform"/>
            <consortium name="The Broad Institute Genome Sequencing Center for Infectious Disease"/>
            <person name="Wu L."/>
            <person name="Ma J."/>
        </authorList>
    </citation>
    <scope>NUCLEOTIDE SEQUENCE [LARGE SCALE GENOMIC DNA]</scope>
    <source>
        <strain evidence="3">CCUG 58938</strain>
    </source>
</reference>
<dbReference type="Proteomes" id="UP001597112">
    <property type="component" value="Unassembled WGS sequence"/>
</dbReference>
<dbReference type="EMBL" id="JBHTKA010000001">
    <property type="protein sequence ID" value="MFD0997697.1"/>
    <property type="molecule type" value="Genomic_DNA"/>
</dbReference>
<proteinExistence type="predicted"/>
<dbReference type="RefSeq" id="WP_377573115.1">
    <property type="nucleotide sequence ID" value="NZ_JBHTKA010000001.1"/>
</dbReference>
<evidence type="ECO:0000256" key="1">
    <source>
        <dbReference type="SAM" id="MobiDB-lite"/>
    </source>
</evidence>